<dbReference type="SUPFAM" id="SSF52172">
    <property type="entry name" value="CheY-like"/>
    <property type="match status" value="1"/>
</dbReference>
<feature type="compositionally biased region" description="Low complexity" evidence="5">
    <location>
        <begin position="18"/>
        <end position="31"/>
    </location>
</feature>
<keyword evidence="2" id="KW-0902">Two-component regulatory system</keyword>
<feature type="compositionally biased region" description="Basic residues" evidence="5">
    <location>
        <begin position="8"/>
        <end position="17"/>
    </location>
</feature>
<keyword evidence="1 4" id="KW-0597">Phosphoprotein</keyword>
<feature type="modified residue" description="4-aspartylphosphate" evidence="4">
    <location>
        <position position="789"/>
    </location>
</feature>
<feature type="compositionally biased region" description="Low complexity" evidence="5">
    <location>
        <begin position="220"/>
        <end position="242"/>
    </location>
</feature>
<feature type="compositionally biased region" description="Polar residues" evidence="5">
    <location>
        <begin position="46"/>
        <end position="93"/>
    </location>
</feature>
<feature type="region of interest" description="Disordered" evidence="5">
    <location>
        <begin position="911"/>
        <end position="962"/>
    </location>
</feature>
<dbReference type="Gene3D" id="3.40.50.2300">
    <property type="match status" value="1"/>
</dbReference>
<feature type="region of interest" description="Disordered" evidence="5">
    <location>
        <begin position="326"/>
        <end position="349"/>
    </location>
</feature>
<feature type="compositionally biased region" description="Basic and acidic residues" evidence="5">
    <location>
        <begin position="947"/>
        <end position="962"/>
    </location>
</feature>
<dbReference type="SMART" id="SM00448">
    <property type="entry name" value="REC"/>
    <property type="match status" value="1"/>
</dbReference>
<dbReference type="Proteomes" id="UP001201980">
    <property type="component" value="Unassembled WGS sequence"/>
</dbReference>
<dbReference type="FunFam" id="3.40.50.2300:FF:000146">
    <property type="entry name" value="Putative two-component response regulator SSK1p"/>
    <property type="match status" value="1"/>
</dbReference>
<keyword evidence="8" id="KW-1185">Reference proteome</keyword>
<dbReference type="GO" id="GO:0000156">
    <property type="term" value="F:phosphorelay response regulator activity"/>
    <property type="evidence" value="ECO:0007669"/>
    <property type="project" value="UniProtKB-ARBA"/>
</dbReference>
<dbReference type="PANTHER" id="PTHR45339:SF1">
    <property type="entry name" value="HYBRID SIGNAL TRANSDUCTION HISTIDINE KINASE J"/>
    <property type="match status" value="1"/>
</dbReference>
<feature type="compositionally biased region" description="Low complexity" evidence="5">
    <location>
        <begin position="630"/>
        <end position="641"/>
    </location>
</feature>
<feature type="compositionally biased region" description="Basic and acidic residues" evidence="5">
    <location>
        <begin position="911"/>
        <end position="927"/>
    </location>
</feature>
<dbReference type="CDD" id="cd17546">
    <property type="entry name" value="REC_hyHK_CKI1_RcsC-like"/>
    <property type="match status" value="1"/>
</dbReference>
<evidence type="ECO:0000313" key="8">
    <source>
        <dbReference type="Proteomes" id="UP001201980"/>
    </source>
</evidence>
<evidence type="ECO:0000259" key="6">
    <source>
        <dbReference type="PROSITE" id="PS50110"/>
    </source>
</evidence>
<evidence type="ECO:0000256" key="4">
    <source>
        <dbReference type="PROSITE-ProRule" id="PRU00169"/>
    </source>
</evidence>
<dbReference type="Pfam" id="PF00072">
    <property type="entry name" value="Response_reg"/>
    <property type="match status" value="1"/>
</dbReference>
<gene>
    <name evidence="7" type="ORF">MKZ38_002433</name>
</gene>
<dbReference type="EMBL" id="JAKWBI020000172">
    <property type="protein sequence ID" value="KAJ2900479.1"/>
    <property type="molecule type" value="Genomic_DNA"/>
</dbReference>
<feature type="region of interest" description="Disordered" evidence="5">
    <location>
        <begin position="527"/>
        <end position="735"/>
    </location>
</feature>
<feature type="compositionally biased region" description="Polar residues" evidence="5">
    <location>
        <begin position="176"/>
        <end position="212"/>
    </location>
</feature>
<dbReference type="AlphaFoldDB" id="A0AAD5RPY2"/>
<accession>A0AAD5RPY2</accession>
<dbReference type="InterPro" id="IPR001789">
    <property type="entry name" value="Sig_transdc_resp-reg_receiver"/>
</dbReference>
<feature type="compositionally biased region" description="Low complexity" evidence="5">
    <location>
        <begin position="667"/>
        <end position="681"/>
    </location>
</feature>
<reference evidence="7" key="1">
    <citation type="submission" date="2022-07" db="EMBL/GenBank/DDBJ databases">
        <title>Draft genome sequence of Zalerion maritima ATCC 34329, a (micro)plastics degrading marine fungus.</title>
        <authorList>
            <person name="Paco A."/>
            <person name="Goncalves M.F.M."/>
            <person name="Rocha-Santos T.A.P."/>
            <person name="Alves A."/>
        </authorList>
    </citation>
    <scope>NUCLEOTIDE SEQUENCE</scope>
    <source>
        <strain evidence="7">ATCC 34329</strain>
    </source>
</reference>
<feature type="domain" description="Response regulatory" evidence="6">
    <location>
        <begin position="740"/>
        <end position="890"/>
    </location>
</feature>
<protein>
    <recommendedName>
        <fullName evidence="6">Response regulatory domain-containing protein</fullName>
    </recommendedName>
</protein>
<dbReference type="PROSITE" id="PS50110">
    <property type="entry name" value="RESPONSE_REGULATORY"/>
    <property type="match status" value="1"/>
</dbReference>
<dbReference type="PANTHER" id="PTHR45339">
    <property type="entry name" value="HYBRID SIGNAL TRANSDUCTION HISTIDINE KINASE J"/>
    <property type="match status" value="1"/>
</dbReference>
<name>A0AAD5RPY2_9PEZI</name>
<feature type="compositionally biased region" description="Low complexity" evidence="5">
    <location>
        <begin position="160"/>
        <end position="175"/>
    </location>
</feature>
<feature type="compositionally biased region" description="Low complexity" evidence="5">
    <location>
        <begin position="326"/>
        <end position="335"/>
    </location>
</feature>
<comment type="similarity">
    <text evidence="3">Belongs to the SSK1 family.</text>
</comment>
<proteinExistence type="inferred from homology"/>
<dbReference type="InterPro" id="IPR011006">
    <property type="entry name" value="CheY-like_superfamily"/>
</dbReference>
<feature type="compositionally biased region" description="Basic and acidic residues" evidence="5">
    <location>
        <begin position="590"/>
        <end position="602"/>
    </location>
</feature>
<comment type="caution">
    <text evidence="7">The sequence shown here is derived from an EMBL/GenBank/DDBJ whole genome shotgun (WGS) entry which is preliminary data.</text>
</comment>
<organism evidence="7 8">
    <name type="scientific">Zalerion maritima</name>
    <dbReference type="NCBI Taxonomy" id="339359"/>
    <lineage>
        <taxon>Eukaryota</taxon>
        <taxon>Fungi</taxon>
        <taxon>Dikarya</taxon>
        <taxon>Ascomycota</taxon>
        <taxon>Pezizomycotina</taxon>
        <taxon>Sordariomycetes</taxon>
        <taxon>Lulworthiomycetidae</taxon>
        <taxon>Lulworthiales</taxon>
        <taxon>Lulworthiaceae</taxon>
        <taxon>Zalerion</taxon>
    </lineage>
</organism>
<sequence length="962" mass="102267">MGDLTARFKAKFSKKPRSIASSANSVSSPTAEHPPSLPHFSHHNNKSPNHLSTSSRITFERNQSFTGTPSTRNGSLNAVSRRQSSAVESTNLPEQGKAAAHAEDGIADDSSDTAPPSAAGTRRTSTRDSERAGAGAGAQSQNQQLHPLAAGTTLDPAQQTPSTAGTSAAPTPNTSESSSQLPNNLYNSQQAAAAPATSKNTPAGSAPSTSGSHEVRSSHAGAGSTTAATTLGLGNNQNSSSSRPGSNNHNHHPTTNFSSINSTTTSTYSPTPTATNRDFNYGCSTAATPSAGAASGFLGNTSTNPTSAATNLDSIDENRIIVTTAPAAPTAPTTPSHQQYPRAAAPTSPGTVFPCSMSTGGERKQSLIPIKQTELIKTLLPPTGTSANEESSVEELAPITKNMVTRKIWVKRASGGSATLVTINEDDLVDDVRDTILRKYQNSLGRQFDAPDLNIHLVTRDHHNSPRKAPQARLLGPEEPMAQTLDKYYLGGQAVEDALIIEVIPSALQPPTPVSVPLNYMTSMPANGILHDRRSTPRLSPSIPVPNPQANDATSGYFDGVHHPRAEMQPLANIGSNGQQMPSPGAPRGELPEGRRRGERPPQRQRFSRTQTSPTHPHVDGSTPNSTVNGAAPASAGGPRPLVIPRPSHSRTHSGVSEQPPGTPSQARANSGPGNNSAGGSQPPPARTSTGSHVTTPPVRVQSPRPKPPKKTRKLTKDEDISPPLPAPPGSLKTSIPPINVLIVEDNLINLKLLEAFIKRLKVRWQTAVNGAQAVKKWRTGGFHLVLMDIQLPVMTGLQATREIRRLEKANSIGVFTSSASSAPEAVSDDIDPKDRIDNLRAFKSPVIIVALTASSLQSDRHEALAAGCNDFLTKPVNFVWLERKVMEWGCMQALIDFAGWRQWKHISEEREKKEAARKKAEEEARYIKRQQKQSLEDRTGSNGMEGGKKTEAGDVDNREKA</sequence>
<evidence type="ECO:0000256" key="5">
    <source>
        <dbReference type="SAM" id="MobiDB-lite"/>
    </source>
</evidence>
<evidence type="ECO:0000256" key="2">
    <source>
        <dbReference type="ARBA" id="ARBA00023012"/>
    </source>
</evidence>
<feature type="region of interest" description="Disordered" evidence="5">
    <location>
        <begin position="1"/>
        <end position="273"/>
    </location>
</feature>
<feature type="compositionally biased region" description="Low complexity" evidence="5">
    <location>
        <begin position="253"/>
        <end position="273"/>
    </location>
</feature>
<evidence type="ECO:0000256" key="1">
    <source>
        <dbReference type="ARBA" id="ARBA00022553"/>
    </source>
</evidence>
<evidence type="ECO:0000313" key="7">
    <source>
        <dbReference type="EMBL" id="KAJ2900479.1"/>
    </source>
</evidence>
<evidence type="ECO:0000256" key="3">
    <source>
        <dbReference type="ARBA" id="ARBA00093463"/>
    </source>
</evidence>